<dbReference type="GO" id="GO:0005737">
    <property type="term" value="C:cytoplasm"/>
    <property type="evidence" value="ECO:0007669"/>
    <property type="project" value="TreeGrafter"/>
</dbReference>
<evidence type="ECO:0000256" key="11">
    <source>
        <dbReference type="ARBA" id="ARBA00022842"/>
    </source>
</evidence>
<dbReference type="EC" id="2.7.1.159" evidence="4"/>
<evidence type="ECO:0000256" key="3">
    <source>
        <dbReference type="ARBA" id="ARBA00011245"/>
    </source>
</evidence>
<gene>
    <name evidence="17" type="primary">ITPK5</name>
    <name evidence="17" type="ORF">SDJN03_09911</name>
</gene>
<dbReference type="GO" id="GO:0032957">
    <property type="term" value="P:inositol trisphosphate metabolic process"/>
    <property type="evidence" value="ECO:0007669"/>
    <property type="project" value="InterPro"/>
</dbReference>
<comment type="cofactor">
    <cofactor evidence="1">
        <name>Mg(2+)</name>
        <dbReference type="ChEBI" id="CHEBI:18420"/>
    </cofactor>
</comment>
<dbReference type="InterPro" id="IPR041429">
    <property type="entry name" value="ITPK1_N"/>
</dbReference>
<evidence type="ECO:0000313" key="17">
    <source>
        <dbReference type="EMBL" id="KAG6596731.1"/>
    </source>
</evidence>
<dbReference type="GO" id="GO:0052726">
    <property type="term" value="F:inositol-1,3,4-trisphosphate 5-kinase activity"/>
    <property type="evidence" value="ECO:0007669"/>
    <property type="project" value="InterPro"/>
</dbReference>
<dbReference type="Proteomes" id="UP000685013">
    <property type="component" value="Chromosome 6"/>
</dbReference>
<dbReference type="FunFam" id="3.30.470.20:FF:000056">
    <property type="entry name" value="Inositol-tetrakisphosphate 1-kinase"/>
    <property type="match status" value="1"/>
</dbReference>
<evidence type="ECO:0000256" key="6">
    <source>
        <dbReference type="ARBA" id="ARBA00022679"/>
    </source>
</evidence>
<dbReference type="InterPro" id="IPR008656">
    <property type="entry name" value="Inositol_tetrakis-P_1-kinase"/>
</dbReference>
<feature type="domain" description="RRM" evidence="16">
    <location>
        <begin position="243"/>
        <end position="337"/>
    </location>
</feature>
<evidence type="ECO:0000256" key="12">
    <source>
        <dbReference type="ARBA" id="ARBA00073906"/>
    </source>
</evidence>
<keyword evidence="8" id="KW-0547">Nucleotide-binding</keyword>
<dbReference type="GO" id="GO:0003723">
    <property type="term" value="F:RNA binding"/>
    <property type="evidence" value="ECO:0007669"/>
    <property type="project" value="UniProtKB-UniRule"/>
</dbReference>
<feature type="compositionally biased region" description="Polar residues" evidence="15">
    <location>
        <begin position="491"/>
        <end position="510"/>
    </location>
</feature>
<dbReference type="CDD" id="cd12394">
    <property type="entry name" value="RRM1_RBM34"/>
    <property type="match status" value="1"/>
</dbReference>
<reference evidence="17 18" key="1">
    <citation type="journal article" date="2021" name="Hortic Res">
        <title>The domestication of Cucurbita argyrosperma as revealed by the genome of its wild relative.</title>
        <authorList>
            <person name="Barrera-Redondo J."/>
            <person name="Sanchez-de la Vega G."/>
            <person name="Aguirre-Liguori J.A."/>
            <person name="Castellanos-Morales G."/>
            <person name="Gutierrez-Guerrero Y.T."/>
            <person name="Aguirre-Dugua X."/>
            <person name="Aguirre-Planter E."/>
            <person name="Tenaillon M.I."/>
            <person name="Lira-Saade R."/>
            <person name="Eguiarte L.E."/>
        </authorList>
    </citation>
    <scope>NUCLEOTIDE SEQUENCE [LARGE SCALE GENOMIC DNA]</scope>
    <source>
        <strain evidence="17">JBR-2021</strain>
    </source>
</reference>
<keyword evidence="9" id="KW-0418">Kinase</keyword>
<dbReference type="PANTHER" id="PTHR14217:SF24">
    <property type="entry name" value="INOSITOL-TETRAKISPHOSPHATE 1-KINASE 1"/>
    <property type="match status" value="1"/>
</dbReference>
<keyword evidence="18" id="KW-1185">Reference proteome</keyword>
<dbReference type="GO" id="GO:0047325">
    <property type="term" value="F:inositol-3,4,5,6-tetrakisphosphate 1-kinase activity"/>
    <property type="evidence" value="ECO:0007669"/>
    <property type="project" value="UniProtKB-EC"/>
</dbReference>
<dbReference type="Pfam" id="PF00076">
    <property type="entry name" value="RRM_1"/>
    <property type="match status" value="2"/>
</dbReference>
<evidence type="ECO:0000256" key="8">
    <source>
        <dbReference type="ARBA" id="ARBA00022741"/>
    </source>
</evidence>
<organism evidence="17 18">
    <name type="scientific">Cucurbita argyrosperma subsp. sororia</name>
    <dbReference type="NCBI Taxonomy" id="37648"/>
    <lineage>
        <taxon>Eukaryota</taxon>
        <taxon>Viridiplantae</taxon>
        <taxon>Streptophyta</taxon>
        <taxon>Embryophyta</taxon>
        <taxon>Tracheophyta</taxon>
        <taxon>Spermatophyta</taxon>
        <taxon>Magnoliopsida</taxon>
        <taxon>eudicotyledons</taxon>
        <taxon>Gunneridae</taxon>
        <taxon>Pentapetalae</taxon>
        <taxon>rosids</taxon>
        <taxon>fabids</taxon>
        <taxon>Cucurbitales</taxon>
        <taxon>Cucurbitaceae</taxon>
        <taxon>Cucurbiteae</taxon>
        <taxon>Cucurbita</taxon>
    </lineage>
</organism>
<evidence type="ECO:0000256" key="4">
    <source>
        <dbReference type="ARBA" id="ARBA00012017"/>
    </source>
</evidence>
<dbReference type="Pfam" id="PF05770">
    <property type="entry name" value="Ins134_P3_kin"/>
    <property type="match status" value="1"/>
</dbReference>
<keyword evidence="6" id="KW-0808">Transferase</keyword>
<comment type="caution">
    <text evidence="17">The sequence shown here is derived from an EMBL/GenBank/DDBJ whole genome shotgun (WGS) entry which is preliminary data.</text>
</comment>
<dbReference type="GO" id="GO:0052725">
    <property type="term" value="F:inositol-1,3,4-trisphosphate 6-kinase activity"/>
    <property type="evidence" value="ECO:0007669"/>
    <property type="project" value="InterPro"/>
</dbReference>
<feature type="compositionally biased region" description="Acidic residues" evidence="15">
    <location>
        <begin position="123"/>
        <end position="132"/>
    </location>
</feature>
<comment type="similarity">
    <text evidence="2">Belongs to the ITPK1 family.</text>
</comment>
<sequence>MGKKKTNGPKSSSEEVAIGSAPSSVFETLFGNVGAESDGVSIFSTENPFRRKDTSSTPVAAVAEKFPSGGADDHTIDDVRSRKKNKEKRVGMDLDSAENGVKSSSEVKKSKRKEKSRDRELDNEVIENDDEERGFQSRGVVKKNKRNGAEIGSEFSGELKIDEQRSDSKLGVDVKLTKEKKKRKRDELEREYEAKKYGASEVAEDEVEGSGGTVVGKKRKAMDDFSEMLVTKEGFDDESKLLRTVFVGNLPLKVKKKALGKEFSQFGEIESVRIRSVPLANSKKPRKGAILSKKVNEDADSSHAYVVFKTEESAQASLTHNMAVFAGNHIRVDRACPPRKKLKVGSSPIYDPKRTVFVGNLPFDVKDEELYQLFCGIENVGSSVEAVRVIRDPNVNIGKGFAYVFFKTKEAANSVINNQKLQLRDRALRLFHAKPNLTSIPLKKRNNPSTEVDRSAKKRAVDSGLRTPDSSKRVTPKATVASYQGLRASKPGSQKKNQAKGSGTKWTKSHSNSKEKRVAHKRRRPEDFPERTSERKGKRPEKMSERKGKRPAVANRKAVANASRNGIAAPKQGGVKRKSDSRTPESSHRNKRVKSVSMAERRFCIGYALAPKKQQSFIQDSLVSLAASRGIDLVRIDTDRPLLDQGPFDCILHKYYGEDWRKQLIEFRVKNPNALILDSPDSIERLHNRISMLQVVSELKIDNANESFGIPKQIVIYDKETLFDRQAWEGLKFPVIAKPLVADGSAKSHKMALVFNHDCLNKLKPPIVLQEFVNHGGIIFKVYVVGQYVKCVKRKSLPDEPEAKLGNVEGLLSFSQVSNLTPREKINDKFYKMMQLDDTEMPPLSFVTDIARGLRRSLNLNLFNFDVIRDSKIGTRYLIIDINYFPGYAKMPGYEKVLTDFFCDLAQNKDPMKKNPDTKEGEDKIGSDQQLPVQTADQETRKTAIDEDDGGQSVNREMKEETPVRD</sequence>
<evidence type="ECO:0000256" key="9">
    <source>
        <dbReference type="ARBA" id="ARBA00022777"/>
    </source>
</evidence>
<feature type="compositionally biased region" description="Polar residues" evidence="15">
    <location>
        <begin position="927"/>
        <end position="937"/>
    </location>
</feature>
<feature type="non-terminal residue" evidence="17">
    <location>
        <position position="1"/>
    </location>
</feature>
<evidence type="ECO:0000313" key="18">
    <source>
        <dbReference type="Proteomes" id="UP000685013"/>
    </source>
</evidence>
<evidence type="ECO:0000256" key="5">
    <source>
        <dbReference type="ARBA" id="ARBA00012072"/>
    </source>
</evidence>
<feature type="compositionally biased region" description="Basic and acidic residues" evidence="15">
    <location>
        <begin position="524"/>
        <end position="546"/>
    </location>
</feature>
<dbReference type="InterPro" id="IPR000504">
    <property type="entry name" value="RRM_dom"/>
</dbReference>
<dbReference type="GO" id="GO:0005524">
    <property type="term" value="F:ATP binding"/>
    <property type="evidence" value="ECO:0007669"/>
    <property type="project" value="UniProtKB-KW"/>
</dbReference>
<dbReference type="EC" id="2.7.1.134" evidence="5"/>
<feature type="compositionally biased region" description="Basic and acidic residues" evidence="15">
    <location>
        <begin position="451"/>
        <end position="461"/>
    </location>
</feature>
<feature type="domain" description="RRM" evidence="16">
    <location>
        <begin position="354"/>
        <end position="435"/>
    </location>
</feature>
<protein>
    <recommendedName>
        <fullName evidence="12">Inositol-tetrakisphosphate 1-kinase 1</fullName>
        <ecNumber evidence="5">2.7.1.134</ecNumber>
        <ecNumber evidence="4">2.7.1.159</ecNumber>
    </recommendedName>
    <alternativeName>
        <fullName evidence="13">Inositol 1,3,4-trisphosphate 5/6-kinase 1</fullName>
    </alternativeName>
</protein>
<evidence type="ECO:0000256" key="10">
    <source>
        <dbReference type="ARBA" id="ARBA00022840"/>
    </source>
</evidence>
<dbReference type="Pfam" id="PF17927">
    <property type="entry name" value="Ins134_P3_kin_N"/>
    <property type="match status" value="1"/>
</dbReference>
<evidence type="ECO:0000256" key="14">
    <source>
        <dbReference type="PROSITE-ProRule" id="PRU00176"/>
    </source>
</evidence>
<dbReference type="PROSITE" id="PS50102">
    <property type="entry name" value="RRM"/>
    <property type="match status" value="2"/>
</dbReference>
<keyword evidence="14" id="KW-0694">RNA-binding</keyword>
<dbReference type="GO" id="GO:0000287">
    <property type="term" value="F:magnesium ion binding"/>
    <property type="evidence" value="ECO:0007669"/>
    <property type="project" value="InterPro"/>
</dbReference>
<dbReference type="InterPro" id="IPR040464">
    <property type="entry name" value="InsP(3)kin_ATP-grasp"/>
</dbReference>
<feature type="compositionally biased region" description="Basic and acidic residues" evidence="15">
    <location>
        <begin position="71"/>
        <end position="80"/>
    </location>
</feature>
<dbReference type="SMART" id="SM00360">
    <property type="entry name" value="RRM"/>
    <property type="match status" value="2"/>
</dbReference>
<dbReference type="EMBL" id="JAGKQH010000006">
    <property type="protein sequence ID" value="KAG6596731.1"/>
    <property type="molecule type" value="Genomic_DNA"/>
</dbReference>
<feature type="compositionally biased region" description="Basic and acidic residues" evidence="15">
    <location>
        <begin position="910"/>
        <end position="926"/>
    </location>
</feature>
<feature type="region of interest" description="Disordered" evidence="15">
    <location>
        <begin position="439"/>
        <end position="595"/>
    </location>
</feature>
<evidence type="ECO:0000256" key="13">
    <source>
        <dbReference type="ARBA" id="ARBA00077642"/>
    </source>
</evidence>
<keyword evidence="10" id="KW-0067">ATP-binding</keyword>
<dbReference type="AlphaFoldDB" id="A0AAV6NDB8"/>
<feature type="compositionally biased region" description="Basic and acidic residues" evidence="15">
    <location>
        <begin position="577"/>
        <end position="588"/>
    </location>
</feature>
<comment type="subunit">
    <text evidence="3">Monomer.</text>
</comment>
<name>A0AAV6NDB8_9ROSI</name>
<feature type="region of interest" description="Disordered" evidence="15">
    <location>
        <begin position="909"/>
        <end position="966"/>
    </location>
</feature>
<evidence type="ECO:0000256" key="15">
    <source>
        <dbReference type="SAM" id="MobiDB-lite"/>
    </source>
</evidence>
<proteinExistence type="inferred from homology"/>
<feature type="region of interest" description="Disordered" evidence="15">
    <location>
        <begin position="1"/>
        <end position="21"/>
    </location>
</feature>
<keyword evidence="11" id="KW-0460">Magnesium</keyword>
<evidence type="ECO:0000256" key="2">
    <source>
        <dbReference type="ARBA" id="ARBA00009601"/>
    </source>
</evidence>
<evidence type="ECO:0000256" key="7">
    <source>
        <dbReference type="ARBA" id="ARBA00022723"/>
    </source>
</evidence>
<evidence type="ECO:0000259" key="16">
    <source>
        <dbReference type="PROSITE" id="PS50102"/>
    </source>
</evidence>
<feature type="region of interest" description="Disordered" evidence="15">
    <location>
        <begin position="63"/>
        <end position="162"/>
    </location>
</feature>
<keyword evidence="7" id="KW-0479">Metal-binding</keyword>
<dbReference type="PANTHER" id="PTHR14217">
    <property type="entry name" value="INOSITOL-TETRAKISPHOSPHATE 1-KINASE"/>
    <property type="match status" value="1"/>
</dbReference>
<feature type="compositionally biased region" description="Basic and acidic residues" evidence="15">
    <location>
        <begin position="956"/>
        <end position="966"/>
    </location>
</feature>
<accession>A0AAV6NDB8</accession>
<evidence type="ECO:0000256" key="1">
    <source>
        <dbReference type="ARBA" id="ARBA00001946"/>
    </source>
</evidence>